<comment type="caution">
    <text evidence="1">The sequence shown here is derived from an EMBL/GenBank/DDBJ whole genome shotgun (WGS) entry which is preliminary data.</text>
</comment>
<gene>
    <name evidence="1" type="ORF">CP49_12615</name>
</gene>
<dbReference type="AlphaFoldDB" id="A0A0R3L7R9"/>
<evidence type="ECO:0000313" key="2">
    <source>
        <dbReference type="Proteomes" id="UP000051913"/>
    </source>
</evidence>
<reference evidence="1 2" key="1">
    <citation type="submission" date="2014-03" db="EMBL/GenBank/DDBJ databases">
        <title>Bradyrhizobium valentinum sp. nov., isolated from effective nodules of Lupinus mariae-josephae, a lupine endemic of basic-lime soils in Eastern Spain.</title>
        <authorList>
            <person name="Duran D."/>
            <person name="Rey L."/>
            <person name="Navarro A."/>
            <person name="Busquets A."/>
            <person name="Imperial J."/>
            <person name="Ruiz-Argueso T."/>
        </authorList>
    </citation>
    <scope>NUCLEOTIDE SEQUENCE [LARGE SCALE GENOMIC DNA]</scope>
    <source>
        <strain evidence="1 2">LmjM3</strain>
    </source>
</reference>
<protein>
    <submittedName>
        <fullName evidence="1">Uncharacterized protein</fullName>
    </submittedName>
</protein>
<sequence>MRGYPVRRGLSVQSLLPLEYFAETVVASWFDRRCKHRPRTRGVAALLTMRVSDLILRRRESAVSKDAGLALSTSLRANGSRECAPDDRLREAIHRAACGDMDCFVAFAPRNDGGYSFAFSRR</sequence>
<keyword evidence="2" id="KW-1185">Reference proteome</keyword>
<dbReference type="EMBL" id="LLXX01000131">
    <property type="protein sequence ID" value="KRR04009.1"/>
    <property type="molecule type" value="Genomic_DNA"/>
</dbReference>
<accession>A0A0R3L7R9</accession>
<dbReference type="Proteomes" id="UP000051913">
    <property type="component" value="Unassembled WGS sequence"/>
</dbReference>
<proteinExistence type="predicted"/>
<evidence type="ECO:0000313" key="1">
    <source>
        <dbReference type="EMBL" id="KRR04009.1"/>
    </source>
</evidence>
<name>A0A0R3L7R9_9BRAD</name>
<organism evidence="1 2">
    <name type="scientific">Bradyrhizobium valentinum</name>
    <dbReference type="NCBI Taxonomy" id="1518501"/>
    <lineage>
        <taxon>Bacteria</taxon>
        <taxon>Pseudomonadati</taxon>
        <taxon>Pseudomonadota</taxon>
        <taxon>Alphaproteobacteria</taxon>
        <taxon>Hyphomicrobiales</taxon>
        <taxon>Nitrobacteraceae</taxon>
        <taxon>Bradyrhizobium</taxon>
    </lineage>
</organism>